<evidence type="ECO:0000256" key="7">
    <source>
        <dbReference type="ARBA" id="ARBA00022840"/>
    </source>
</evidence>
<evidence type="ECO:0000256" key="5">
    <source>
        <dbReference type="ARBA" id="ARBA00022694"/>
    </source>
</evidence>
<evidence type="ECO:0000256" key="2">
    <source>
        <dbReference type="ARBA" id="ARBA00003213"/>
    </source>
</evidence>
<feature type="binding site" evidence="10">
    <location>
        <begin position="11"/>
        <end position="18"/>
    </location>
    <ligand>
        <name>ATP</name>
        <dbReference type="ChEBI" id="CHEBI:30616"/>
    </ligand>
</feature>
<comment type="subunit">
    <text evidence="10">Monomer.</text>
</comment>
<protein>
    <recommendedName>
        <fullName evidence="10">tRNA dimethylallyltransferase</fullName>
        <ecNumber evidence="10">2.5.1.75</ecNumber>
    </recommendedName>
    <alternativeName>
        <fullName evidence="10">Dimethylallyl diphosphate:tRNA dimethylallyltransferase</fullName>
        <shortName evidence="10">DMAPP:tRNA dimethylallyltransferase</shortName>
        <shortName evidence="10">DMATase</shortName>
    </alternativeName>
    <alternativeName>
        <fullName evidence="10">Isopentenyl-diphosphate:tRNA isopentenyltransferase</fullName>
        <shortName evidence="10">IPP transferase</shortName>
        <shortName evidence="10">IPPT</shortName>
        <shortName evidence="10">IPTase</shortName>
    </alternativeName>
</protein>
<dbReference type="EMBL" id="JACHFQ010000002">
    <property type="protein sequence ID" value="MBB5225319.1"/>
    <property type="molecule type" value="Genomic_DNA"/>
</dbReference>
<evidence type="ECO:0000256" key="4">
    <source>
        <dbReference type="ARBA" id="ARBA00022679"/>
    </source>
</evidence>
<reference evidence="14 15" key="1">
    <citation type="submission" date="2020-08" db="EMBL/GenBank/DDBJ databases">
        <title>Genomic Encyclopedia of Type Strains, Phase IV (KMG-IV): sequencing the most valuable type-strain genomes for metagenomic binning, comparative biology and taxonomic classification.</title>
        <authorList>
            <person name="Goeker M."/>
        </authorList>
    </citation>
    <scope>NUCLEOTIDE SEQUENCE [LARGE SCALE GENOMIC DNA]</scope>
    <source>
        <strain evidence="14 15">DSM 103462</strain>
    </source>
</reference>
<dbReference type="GO" id="GO:0006400">
    <property type="term" value="P:tRNA modification"/>
    <property type="evidence" value="ECO:0007669"/>
    <property type="project" value="TreeGrafter"/>
</dbReference>
<name>A0A7W8LLD9_9SPIR</name>
<evidence type="ECO:0000256" key="10">
    <source>
        <dbReference type="HAMAP-Rule" id="MF_00185"/>
    </source>
</evidence>
<dbReference type="EC" id="2.5.1.75" evidence="10"/>
<dbReference type="PANTHER" id="PTHR11088">
    <property type="entry name" value="TRNA DIMETHYLALLYLTRANSFERASE"/>
    <property type="match status" value="1"/>
</dbReference>
<dbReference type="InterPro" id="IPR027417">
    <property type="entry name" value="P-loop_NTPase"/>
</dbReference>
<dbReference type="Proteomes" id="UP000518887">
    <property type="component" value="Unassembled WGS sequence"/>
</dbReference>
<dbReference type="SUPFAM" id="SSF52540">
    <property type="entry name" value="P-loop containing nucleoside triphosphate hydrolases"/>
    <property type="match status" value="2"/>
</dbReference>
<gene>
    <name evidence="10" type="primary">miaA</name>
    <name evidence="14" type="ORF">HNP76_000663</name>
</gene>
<sequence>MNKFNCIFVIGPTAVGKTAIGVRLADKYNGEIISADSRQVYKGLDIGSGKDLADYTLNGKQIPYHLIDVCDLKREYNLFDFQEDFYKAFADITSRGKLPICVGGTGMYVDSILHHYDMIPFVEKPGERAELETKSEKELEAILTAEKEKLHNTSEFGDKERMIKSILINRFNVSEECTLAREKLRASRPEVNPLVIGTTLDRTLVRSRIAKRLADRMEEGLIEEVENLHAHKNENGAEWPRLEALGLEYRFVSDYLQGKYKSKEEMRELLQIAIGQFAKRQETWFRCMEKKGIQIHWLPQVMSVEERFNAACQLVESL</sequence>
<evidence type="ECO:0000256" key="9">
    <source>
        <dbReference type="ARBA" id="ARBA00049563"/>
    </source>
</evidence>
<comment type="function">
    <text evidence="2 10 12">Catalyzes the transfer of a dimethylallyl group onto the adenine at position 37 in tRNAs that read codons beginning with uridine, leading to the formation of N6-(dimethylallyl)adenosine (i(6)A).</text>
</comment>
<evidence type="ECO:0000256" key="12">
    <source>
        <dbReference type="RuleBase" id="RU003784"/>
    </source>
</evidence>
<keyword evidence="5 10" id="KW-0819">tRNA processing</keyword>
<evidence type="ECO:0000256" key="6">
    <source>
        <dbReference type="ARBA" id="ARBA00022741"/>
    </source>
</evidence>
<comment type="catalytic activity">
    <reaction evidence="9 10 11">
        <text>adenosine(37) in tRNA + dimethylallyl diphosphate = N(6)-dimethylallyladenosine(37) in tRNA + diphosphate</text>
        <dbReference type="Rhea" id="RHEA:26482"/>
        <dbReference type="Rhea" id="RHEA-COMP:10162"/>
        <dbReference type="Rhea" id="RHEA-COMP:10375"/>
        <dbReference type="ChEBI" id="CHEBI:33019"/>
        <dbReference type="ChEBI" id="CHEBI:57623"/>
        <dbReference type="ChEBI" id="CHEBI:74411"/>
        <dbReference type="ChEBI" id="CHEBI:74415"/>
        <dbReference type="EC" id="2.5.1.75"/>
    </reaction>
</comment>
<dbReference type="InterPro" id="IPR039657">
    <property type="entry name" value="Dimethylallyltransferase"/>
</dbReference>
<dbReference type="RefSeq" id="WP_371733600.1">
    <property type="nucleotide sequence ID" value="NZ_CP031518.1"/>
</dbReference>
<dbReference type="NCBIfam" id="TIGR00174">
    <property type="entry name" value="miaA"/>
    <property type="match status" value="1"/>
</dbReference>
<accession>A0A7W8LLD9</accession>
<dbReference type="Pfam" id="PF01715">
    <property type="entry name" value="IPPT"/>
    <property type="match status" value="1"/>
</dbReference>
<keyword evidence="6 10" id="KW-0547">Nucleotide-binding</keyword>
<evidence type="ECO:0000256" key="11">
    <source>
        <dbReference type="RuleBase" id="RU003783"/>
    </source>
</evidence>
<dbReference type="GO" id="GO:0052381">
    <property type="term" value="F:tRNA dimethylallyltransferase activity"/>
    <property type="evidence" value="ECO:0007669"/>
    <property type="project" value="UniProtKB-UniRule"/>
</dbReference>
<comment type="caution">
    <text evidence="10">Lacks conserved residue(s) required for the propagation of feature annotation.</text>
</comment>
<feature type="region of interest" description="Interaction with substrate tRNA" evidence="10">
    <location>
        <begin position="36"/>
        <end position="39"/>
    </location>
</feature>
<organism evidence="14 15">
    <name type="scientific">Treponema ruminis</name>
    <dbReference type="NCBI Taxonomy" id="744515"/>
    <lineage>
        <taxon>Bacteria</taxon>
        <taxon>Pseudomonadati</taxon>
        <taxon>Spirochaetota</taxon>
        <taxon>Spirochaetia</taxon>
        <taxon>Spirochaetales</taxon>
        <taxon>Treponemataceae</taxon>
        <taxon>Treponema</taxon>
    </lineage>
</organism>
<evidence type="ECO:0000256" key="3">
    <source>
        <dbReference type="ARBA" id="ARBA00005842"/>
    </source>
</evidence>
<comment type="cofactor">
    <cofactor evidence="1 10">
        <name>Mg(2+)</name>
        <dbReference type="ChEBI" id="CHEBI:18420"/>
    </cofactor>
</comment>
<comment type="similarity">
    <text evidence="3 10 13">Belongs to the IPP transferase family.</text>
</comment>
<evidence type="ECO:0000313" key="15">
    <source>
        <dbReference type="Proteomes" id="UP000518887"/>
    </source>
</evidence>
<proteinExistence type="inferred from homology"/>
<feature type="binding site" evidence="10">
    <location>
        <begin position="13"/>
        <end position="18"/>
    </location>
    <ligand>
        <name>substrate</name>
    </ligand>
</feature>
<feature type="site" description="Interaction with substrate tRNA" evidence="10">
    <location>
        <position position="128"/>
    </location>
</feature>
<evidence type="ECO:0000256" key="13">
    <source>
        <dbReference type="RuleBase" id="RU003785"/>
    </source>
</evidence>
<evidence type="ECO:0000256" key="8">
    <source>
        <dbReference type="ARBA" id="ARBA00022842"/>
    </source>
</evidence>
<feature type="site" description="Interaction with substrate tRNA" evidence="10">
    <location>
        <position position="105"/>
    </location>
</feature>
<dbReference type="PANTHER" id="PTHR11088:SF60">
    <property type="entry name" value="TRNA DIMETHYLALLYLTRANSFERASE"/>
    <property type="match status" value="1"/>
</dbReference>
<dbReference type="Gene3D" id="3.40.50.300">
    <property type="entry name" value="P-loop containing nucleotide triphosphate hydrolases"/>
    <property type="match status" value="1"/>
</dbReference>
<keyword evidence="15" id="KW-1185">Reference proteome</keyword>
<evidence type="ECO:0000256" key="1">
    <source>
        <dbReference type="ARBA" id="ARBA00001946"/>
    </source>
</evidence>
<keyword evidence="7 10" id="KW-0067">ATP-binding</keyword>
<dbReference type="InterPro" id="IPR018022">
    <property type="entry name" value="IPT"/>
</dbReference>
<dbReference type="HAMAP" id="MF_00185">
    <property type="entry name" value="IPP_trans"/>
    <property type="match status" value="1"/>
</dbReference>
<dbReference type="AlphaFoldDB" id="A0A7W8LLD9"/>
<dbReference type="GO" id="GO:0005524">
    <property type="term" value="F:ATP binding"/>
    <property type="evidence" value="ECO:0007669"/>
    <property type="project" value="UniProtKB-UniRule"/>
</dbReference>
<comment type="caution">
    <text evidence="14">The sequence shown here is derived from an EMBL/GenBank/DDBJ whole genome shotgun (WGS) entry which is preliminary data.</text>
</comment>
<keyword evidence="8 10" id="KW-0460">Magnesium</keyword>
<evidence type="ECO:0000313" key="14">
    <source>
        <dbReference type="EMBL" id="MBB5225319.1"/>
    </source>
</evidence>
<keyword evidence="4 10" id="KW-0808">Transferase</keyword>